<gene>
    <name evidence="3" type="ORF">CGL51_04480</name>
</gene>
<keyword evidence="2" id="KW-0812">Transmembrane</keyword>
<keyword evidence="2" id="KW-0472">Membrane</keyword>
<dbReference type="Proteomes" id="UP000257123">
    <property type="component" value="Unassembled WGS sequence"/>
</dbReference>
<keyword evidence="2" id="KW-1133">Transmembrane helix</keyword>
<evidence type="ECO:0008006" key="5">
    <source>
        <dbReference type="Google" id="ProtNLM"/>
    </source>
</evidence>
<comment type="caution">
    <text evidence="3">The sequence shown here is derived from an EMBL/GenBank/DDBJ whole genome shotgun (WGS) entry which is preliminary data.</text>
</comment>
<evidence type="ECO:0000256" key="2">
    <source>
        <dbReference type="SAM" id="Phobius"/>
    </source>
</evidence>
<name>A0A371R0F4_9CREN</name>
<proteinExistence type="predicted"/>
<accession>A0A371R0F4</accession>
<protein>
    <recommendedName>
        <fullName evidence="5">PaREP2b</fullName>
    </recommendedName>
</protein>
<keyword evidence="1" id="KW-0175">Coiled coil</keyword>
<feature type="coiled-coil region" evidence="1">
    <location>
        <begin position="1303"/>
        <end position="1330"/>
    </location>
</feature>
<organism evidence="3 4">
    <name type="scientific">Pyrobaculum aerophilum</name>
    <dbReference type="NCBI Taxonomy" id="13773"/>
    <lineage>
        <taxon>Archaea</taxon>
        <taxon>Thermoproteota</taxon>
        <taxon>Thermoprotei</taxon>
        <taxon>Thermoproteales</taxon>
        <taxon>Thermoproteaceae</taxon>
        <taxon>Pyrobaculum</taxon>
    </lineage>
</organism>
<evidence type="ECO:0000313" key="3">
    <source>
        <dbReference type="EMBL" id="RFA96778.1"/>
    </source>
</evidence>
<evidence type="ECO:0000313" key="4">
    <source>
        <dbReference type="Proteomes" id="UP000257123"/>
    </source>
</evidence>
<reference evidence="3 4" key="1">
    <citation type="submission" date="2017-07" db="EMBL/GenBank/DDBJ databases">
        <title>Draft genome sequence of aerobic hyperthermophilic archaea, Pyrobaculum aerophilum YKB31 and YKB32.</title>
        <authorList>
            <person name="Mochizuki T."/>
            <person name="Berliner A.J."/>
            <person name="Yoshida-Takashima Y."/>
            <person name="Takaki Y."/>
            <person name="Nunoura T."/>
            <person name="Takai K."/>
        </authorList>
    </citation>
    <scope>NUCLEOTIDE SEQUENCE [LARGE SCALE GENOMIC DNA]</scope>
    <source>
        <strain evidence="3 4">YKB31</strain>
    </source>
</reference>
<feature type="coiled-coil region" evidence="1">
    <location>
        <begin position="1114"/>
        <end position="1149"/>
    </location>
</feature>
<sequence>MIYPTAPNQEPENITVGQYAERVMGAWAGFLNATTPFWRAYTGPQPFWRLLYAQVIVHVNLTRHTRIYSGVEGGVIGVWGWIRPPEEQRCYLGDRAAGCGIVDVTFEPGLYQYNIEENVKAWDRPSTRNLVVRLNASLPPAPKPVRDGHLDFYRWKETCEWCERWECDPSGYCYCAQWASTTREVREEPRWRKYTEVRELEHNASLYQKPWVPSAEDTVRVRVPYTYRGWEVWKEVVYGPWNNGDPPPGAYCYTHDVSPYKRVVFWDVRRSVKDAYAFAWLSAVHTAGSLGPPLPDYYEDGPAEEDGFTVINLLRGAEYGWECHWRVLSAYRPEWDLVPAANANMTELHRKYALYLLAQGEYANARADFVLSVAGEPPPIGPAQYAAEVLRGVRKAFNGVAFYPLPEPAPDSYHSFNLLLVCFRFDWANETVKAPASVVMEPGLEPWLFRFALADSRLSRLTAERLSAMWAWVFEHPPPPPPLEAGRFLPAPWPVPWNGWMPLPYNASPGAPLYYATFMGVPMWPVFGLAVAGAYVMAAWASLYPNVYIGLLMAIAALEALSALFAFPSAGVLLAKFVWQVLEDLAFWYQIRLLIKSRLFARVFKAAHPVRAAARRVVQRLYYKGYLKVSGRRRWELDRMLTPVGEMERGLERRVVRRLEEAAEKALRKIGESKVGQAVGEATKAVERAWSHARWEAAGAMWERAKEAGRRAWRIAQCHDVVCAAREVSARVDRWFDAKVAEAASKRPLSYLLFWAHFDPNGRRWAAALNTALYYGMLRRGQITGREFEELKNYRDYLIAVRLAERLKALRQASVEEAAEAAKEATERATAASLTAMSQLAEALRKGAAAEEVEKLLAEVYKPLAELHQGAFSKLAEIIAAALGEKKAPETPRELAELLVRKAADFLAVEPQIRRTWAEEWSYQLSFAGYAKALAARELEERLGELYLLTLAWDVARGRLERLGEAKAAVAVAKAKAETLAELREALARRGLEPREAEAFLKTATSRVKEDLSRVMEAFGVEISFIKLLKIDEERLAKALGEAGRAAKLAEAAVKAVEEAKASLSRIEAAGLGEAGARLLEAARRALEEVLRGGGEEAVRQFKAEAEAIRRGLSGEAEKSVRQLEERVAEVLQKAAERLEAVRREAYKRLREIAHDFLWVGRSEPLFTIALPGAEEALRAAERALRAFAEGADREAVLRQFREEVAKVKQQYAALGADVRHLEGIEREVASVLQRLERPSPVKAPEDAAAKAELVRRALAALSDDRTAKLALALYARGVDVDEALAARRAYEIVARGEHAGAVLEAEAAVKRLAEKAAELITALERYAEAKAAAELAREPYEAVRLFAGADRLRAELLAKAAEVREVAEAAKAAVMKVRAVEEALEKAPVGLKKSEARLPERPDLSVLAQAFKERVERLKTAGAERERLLAELRALAELLRQAPAEAVKKAFAEAGIEFRAGSVEKAEAFAEAWRLAEALNKFAAWAAAAKEYGELAREAEGAAHSLAKEMSNLREVLERRLEGRAYDNAVKAQIARVRAAEEHLRAAVEALKALERPPLEAARVEKTEAKTPRDAVLAVLVDLFKQKVEELREARGEEREKLLRQVRELASEVRQWPRELVAEAFKGADVYVRPGSVSVDKEAVEEARARLRELSAALGVESEKLMLWASVTHKAAEAVRRLREAEDVLRGHREIVEILNKGEVSDKELAKLRSELRELARALDLYPELAEFLRSPSFSADLAALARAAERLGLPEAVKFISAVEEARFAVDKHGFRRYYSEVYQEVLGTMTPAWQKALLKAPIGAHVVNAMGLDLAREVFARYDFLRQFGEALADISPYVPARLGLPVPVFDPALIGVVTPPKTYPEKLAKHIASWDDLGVQEGIRRFYKTDLGLKHRAVAEIAALGAKAVAFRRLAERLVKEGREGGDVYKQIAGLLIAARAAREELRIAALAEAAGAGQQAKLLRESAVRLYASAVGEAFRLARELPVYELAEGLRPLLGNKARLVLEGVKGEDKLRRALERLSAVIDLRELYRIYGEAYLARAMYAEYVYLSLSKGLRERPRAVEPGYAVEAARALEGPVAHQRRVVEDAVAAAVPDWLRQRLEELRGALQMADPATAPNYLKPYARGFGDFRSQFNAFVEEVRRVAEFSPAAKQVLITVAKYLAGDKRLEEYEGVRDWLPERDALAKYLGVRMLQVLREAEPARAPTVEHLERLPEAVKRAVAFEERVLVREGYYDERLRAVYKALGLEFVREHPSLAASGLEGAIETLAARHGLSAEEAVKALRELRNAPVDAVLEKARAAGEAVMEFLAEVAKTRILEEVTRRGAYYDADLAYREAKAVLERVEKIAAVKFSEGAAADVLIRLVDAERLREGLLSNEPVPLGVMAARDVETALALGHRFKIIPLNAEFLEGGVSRAERLYLVVHPALEEAVERLREQIAAELARSYYLELRHLGAAPPEIALKIPGVVGVREGDTLHLYVKDKVDELAKAAARALADGDKETAGRLLRRLRLVWLLVAKKYGVDLRGDEAVGYA</sequence>
<feature type="coiled-coil region" evidence="1">
    <location>
        <begin position="1582"/>
        <end position="1609"/>
    </location>
</feature>
<evidence type="ECO:0000256" key="1">
    <source>
        <dbReference type="SAM" id="Coils"/>
    </source>
</evidence>
<dbReference type="EMBL" id="NMUE01000010">
    <property type="protein sequence ID" value="RFA96778.1"/>
    <property type="molecule type" value="Genomic_DNA"/>
</dbReference>
<feature type="transmembrane region" description="Helical" evidence="2">
    <location>
        <begin position="547"/>
        <end position="567"/>
    </location>
</feature>
<feature type="transmembrane region" description="Helical" evidence="2">
    <location>
        <begin position="513"/>
        <end position="535"/>
    </location>
</feature>